<dbReference type="RefSeq" id="WP_083370818.1">
    <property type="nucleotide sequence ID" value="NZ_FNCO01000029.1"/>
</dbReference>
<sequence>MEVPGFACLLKKNTVDSELWWDSSPTIYGAFKDRMITQYPSMFDVIESWLPDNFSASQSGLSGATTNPRLVARAVLEDPQRWQDFADRLPSQLTDCDKARQLYDQVIVEGAGKLRALWDATQQRQGWLSAQIEGGEWMHERLLVTRGLQLASLAPNVMIKVPGSEQGYRAIEQLVAQGCSINNTFCFTVSQFAACLKAIHSGRLRARVTGVNTDRARYVITFMMGRLGAEQEFERQAAQRRLCLTATDRRWAELAVYQAIQALLRRWQTPARLLLCSLKVDTDVRGREHCWHLQRTGADTTLYTLTPDILEFLIRRQQLNQPVTPATEWVQVPRRVLNRLMAIPYFNQAYFEGELAPSRFALHPAFVTASHDAREGQAQLLAFVKGPSNTALFPALRPLSDLAMRDMAMGRVS</sequence>
<gene>
    <name evidence="2" type="ORF">SAMN05216605_12928</name>
</gene>
<dbReference type="Gene3D" id="3.20.20.70">
    <property type="entry name" value="Aldolase class I"/>
    <property type="match status" value="1"/>
</dbReference>
<keyword evidence="1" id="KW-0704">Schiff base</keyword>
<evidence type="ECO:0000313" key="3">
    <source>
        <dbReference type="Proteomes" id="UP000182894"/>
    </source>
</evidence>
<keyword evidence="3" id="KW-1185">Reference proteome</keyword>
<dbReference type="SUPFAM" id="SSF51569">
    <property type="entry name" value="Aldolase"/>
    <property type="match status" value="1"/>
</dbReference>
<reference evidence="3" key="1">
    <citation type="submission" date="2016-10" db="EMBL/GenBank/DDBJ databases">
        <authorList>
            <person name="Varghese N."/>
            <person name="Submissions S."/>
        </authorList>
    </citation>
    <scope>NUCLEOTIDE SEQUENCE [LARGE SCALE GENOMIC DNA]</scope>
    <source>
        <strain evidence="3">ATCC 700689</strain>
    </source>
</reference>
<dbReference type="OrthoDB" id="140919at2"/>
<proteinExistence type="predicted"/>
<dbReference type="InterPro" id="IPR001585">
    <property type="entry name" value="TAL/FSA"/>
</dbReference>
<organism evidence="2 3">
    <name type="scientific">Pseudomonas abietaniphila</name>
    <dbReference type="NCBI Taxonomy" id="89065"/>
    <lineage>
        <taxon>Bacteria</taxon>
        <taxon>Pseudomonadati</taxon>
        <taxon>Pseudomonadota</taxon>
        <taxon>Gammaproteobacteria</taxon>
        <taxon>Pseudomonadales</taxon>
        <taxon>Pseudomonadaceae</taxon>
        <taxon>Pseudomonas</taxon>
    </lineage>
</organism>
<dbReference type="PANTHER" id="PTHR10683">
    <property type="entry name" value="TRANSALDOLASE"/>
    <property type="match status" value="1"/>
</dbReference>
<name>A0A1G8TLW5_9PSED</name>
<dbReference type="AlphaFoldDB" id="A0A1G8TLW5"/>
<evidence type="ECO:0000313" key="2">
    <source>
        <dbReference type="EMBL" id="SDJ42582.1"/>
    </source>
</evidence>
<evidence type="ECO:0000256" key="1">
    <source>
        <dbReference type="ARBA" id="ARBA00023270"/>
    </source>
</evidence>
<dbReference type="InterPro" id="IPR013785">
    <property type="entry name" value="Aldolase_TIM"/>
</dbReference>
<protein>
    <submittedName>
        <fullName evidence="2">Transaldolase</fullName>
    </submittedName>
</protein>
<dbReference type="GO" id="GO:0005975">
    <property type="term" value="P:carbohydrate metabolic process"/>
    <property type="evidence" value="ECO:0007669"/>
    <property type="project" value="InterPro"/>
</dbReference>
<dbReference type="Pfam" id="PF00923">
    <property type="entry name" value="TAL_FSA"/>
    <property type="match status" value="1"/>
</dbReference>
<dbReference type="EMBL" id="FNCO01000029">
    <property type="protein sequence ID" value="SDJ42582.1"/>
    <property type="molecule type" value="Genomic_DNA"/>
</dbReference>
<dbReference type="STRING" id="89065.SAMN05216605_12928"/>
<accession>A0A1G8TLW5</accession>
<dbReference type="Proteomes" id="UP000182894">
    <property type="component" value="Unassembled WGS sequence"/>
</dbReference>